<proteinExistence type="predicted"/>
<gene>
    <name evidence="3" type="ORF">Pmar_PMAR018649</name>
</gene>
<evidence type="ECO:0000313" key="4">
    <source>
        <dbReference type="Proteomes" id="UP000007800"/>
    </source>
</evidence>
<feature type="region of interest" description="Disordered" evidence="2">
    <location>
        <begin position="345"/>
        <end position="397"/>
    </location>
</feature>
<dbReference type="EMBL" id="GG671715">
    <property type="protein sequence ID" value="EER18622.1"/>
    <property type="molecule type" value="Genomic_DNA"/>
</dbReference>
<name>C5KA70_PERM5</name>
<feature type="coiled-coil region" evidence="1">
    <location>
        <begin position="302"/>
        <end position="343"/>
    </location>
</feature>
<accession>C5KA70</accession>
<protein>
    <submittedName>
        <fullName evidence="3">Uncharacterized protein</fullName>
    </submittedName>
</protein>
<sequence>MGNAMMGQVLKNASKSQKTLQKATKSVMNPQAAGASSHRRSSHHPKEEEGPGSRKESVVDDEESSSTPPTLSKEGTAVGPTTTADADDEIIVVQEGTSPDDEQLVRGVSSFSDASSEGERRRRNSSSGESFQDACSDHDGTGDEGEDDAENEREANERYASYDDRAGGVNASKRQSEDVEGFALWSDEGEMKGADSIKMSELRILDKVCEVRFNHYHINELVVEIAEEGPEDSDDITTRFIFREYDQTSQNENAYGRPQLVMVACFASQSEKFIQIAKGLYPDLRADLDAEKGRSSELAGTVEELRARVEALCNEKSGLVESLAREQARAVELDRALQEASRVEAEKLGNLEKTNTESVPPPPRGEPETTLSSEPVKSSSSGVVGPPSSGSLLPVPNATAPVPNATAPVPNATALVPNATAPVPNATAPVPNATAPVPNATAPVPNATAPVPNATAPVPNATAPVPNATAPVPNATAPVPNATAPVPNATAPVPNATAPVPNATVPTAATKATALSPVGASSLMMSSPAEVGSMLEFGELTVTPQRDHTRKPSTVSSYSGDVADERTAEDIRTAGVPKDMFQQHSSELMLVDAEGGEEALASPVGELRKTAGKQTPPDDFWGTDAASPIPRYGVSNTGNAAVFAISTPDGDHHVQPGGAQDSTVSFSPETAGGMRSGSGSVKSGAKQKKSDDSGDTSFTRRPTGVATLFEDDEVDTSALFGSANAKDDGLDFDSILNSEPSTPFTQGPGQQGTIHKYNKLNSKDGALVRFSRLIKGRSNRTAGNNQIPLHRVEYTWRALYDETMG</sequence>
<dbReference type="InParanoid" id="C5KA70"/>
<feature type="compositionally biased region" description="Basic and acidic residues" evidence="2">
    <location>
        <begin position="152"/>
        <end position="166"/>
    </location>
</feature>
<feature type="region of interest" description="Disordered" evidence="2">
    <location>
        <begin position="646"/>
        <end position="703"/>
    </location>
</feature>
<dbReference type="OrthoDB" id="10590774at2759"/>
<feature type="compositionally biased region" description="Low complexity" evidence="2">
    <location>
        <begin position="371"/>
        <end position="397"/>
    </location>
</feature>
<evidence type="ECO:0000256" key="1">
    <source>
        <dbReference type="SAM" id="Coils"/>
    </source>
</evidence>
<feature type="compositionally biased region" description="Basic and acidic residues" evidence="2">
    <location>
        <begin position="44"/>
        <end position="58"/>
    </location>
</feature>
<dbReference type="RefSeq" id="XP_002786826.1">
    <property type="nucleotide sequence ID" value="XM_002786780.1"/>
</dbReference>
<dbReference type="AlphaFoldDB" id="C5KA70"/>
<keyword evidence="1" id="KW-0175">Coiled coil</keyword>
<dbReference type="GeneID" id="9048673"/>
<feature type="region of interest" description="Disordered" evidence="2">
    <location>
        <begin position="1"/>
        <end position="179"/>
    </location>
</feature>
<dbReference type="OMA" id="RFIFREY"/>
<feature type="compositionally biased region" description="Acidic residues" evidence="2">
    <location>
        <begin position="142"/>
        <end position="151"/>
    </location>
</feature>
<evidence type="ECO:0000313" key="3">
    <source>
        <dbReference type="EMBL" id="EER18622.1"/>
    </source>
</evidence>
<evidence type="ECO:0000256" key="2">
    <source>
        <dbReference type="SAM" id="MobiDB-lite"/>
    </source>
</evidence>
<reference evidence="3 4" key="1">
    <citation type="submission" date="2008-07" db="EMBL/GenBank/DDBJ databases">
        <authorList>
            <person name="El-Sayed N."/>
            <person name="Caler E."/>
            <person name="Inman J."/>
            <person name="Amedeo P."/>
            <person name="Hass B."/>
            <person name="Wortman J."/>
        </authorList>
    </citation>
    <scope>NUCLEOTIDE SEQUENCE [LARGE SCALE GENOMIC DNA]</scope>
    <source>
        <strain evidence="4">ATCC 50983 / TXsc</strain>
    </source>
</reference>
<keyword evidence="4" id="KW-1185">Reference proteome</keyword>
<organism evidence="4">
    <name type="scientific">Perkinsus marinus (strain ATCC 50983 / TXsc)</name>
    <dbReference type="NCBI Taxonomy" id="423536"/>
    <lineage>
        <taxon>Eukaryota</taxon>
        <taxon>Sar</taxon>
        <taxon>Alveolata</taxon>
        <taxon>Perkinsozoa</taxon>
        <taxon>Perkinsea</taxon>
        <taxon>Perkinsida</taxon>
        <taxon>Perkinsidae</taxon>
        <taxon>Perkinsus</taxon>
    </lineage>
</organism>
<feature type="compositionally biased region" description="Polar residues" evidence="2">
    <location>
        <begin position="11"/>
        <end position="29"/>
    </location>
</feature>
<dbReference type="Proteomes" id="UP000007800">
    <property type="component" value="Unassembled WGS sequence"/>
</dbReference>